<sequence length="278" mass="29799">MRRRVKVLVPLHVTAMWLPVYTDNPLTTGSIGVGVLLKPGAVVEVEAGSGGRGPIPHISAVLKRLGLSASVRFSAPVPLGAGYGLSAAYTLGAALGASALAGRPLIEAAQTAHVVEVEMGTGLGDVIAEFYGGGIEVRVKPGAPGVGVVDKVPHPRRLAALTHVFRREDTSSMLVRLRDALRERGAKLVEKFLEQPTYDSFLELSAEFSRVMGFLTPEVEGRIRRCKKQMHGYYAKKGVLVVLLDVNEVEEVEECLMREGVEVKSFGLSHVGAVVLRE</sequence>
<dbReference type="Gene3D" id="3.30.230.10">
    <property type="match status" value="1"/>
</dbReference>
<keyword evidence="1" id="KW-0173">Coenzyme A biosynthesis</keyword>
<dbReference type="InterPro" id="IPR006204">
    <property type="entry name" value="GHMP_kinase_N_dom"/>
</dbReference>
<dbReference type="STRING" id="410359.Pcal_0382"/>
<evidence type="ECO:0000313" key="4">
    <source>
        <dbReference type="Proteomes" id="UP000001431"/>
    </source>
</evidence>
<dbReference type="EC" id="2.7.1.169" evidence="1"/>
<dbReference type="eggNOG" id="arCOG04263">
    <property type="taxonomic scope" value="Archaea"/>
</dbReference>
<comment type="similarity">
    <text evidence="1">Belongs to the GHMP kinase family. PoK subfamily.</text>
</comment>
<dbReference type="Pfam" id="PF00288">
    <property type="entry name" value="GHMP_kinases_N"/>
    <property type="match status" value="1"/>
</dbReference>
<keyword evidence="1" id="KW-0067">ATP-binding</keyword>
<comment type="function">
    <text evidence="1">Phosphorylates (R)-pantoate to form (R)-4-phosphopantoate in the CoA biosynthesis pathway.</text>
</comment>
<dbReference type="PANTHER" id="PTHR42282">
    <property type="entry name" value="PANTOATE KINASE-RELATED"/>
    <property type="match status" value="1"/>
</dbReference>
<gene>
    <name evidence="3" type="ordered locus">Pcal_0382</name>
</gene>
<dbReference type="GeneID" id="4909381"/>
<organism evidence="3 4">
    <name type="scientific">Pyrobaculum calidifontis (strain DSM 21063 / JCM 11548 / VA1)</name>
    <dbReference type="NCBI Taxonomy" id="410359"/>
    <lineage>
        <taxon>Archaea</taxon>
        <taxon>Thermoproteota</taxon>
        <taxon>Thermoprotei</taxon>
        <taxon>Thermoproteales</taxon>
        <taxon>Thermoproteaceae</taxon>
        <taxon>Pyrobaculum</taxon>
    </lineage>
</organism>
<feature type="domain" description="GHMP kinase N-terminal" evidence="2">
    <location>
        <begin position="60"/>
        <end position="133"/>
    </location>
</feature>
<dbReference type="InterPro" id="IPR014721">
    <property type="entry name" value="Ribsml_uS5_D2-typ_fold_subgr"/>
</dbReference>
<keyword evidence="4" id="KW-1185">Reference proteome</keyword>
<evidence type="ECO:0000256" key="1">
    <source>
        <dbReference type="HAMAP-Rule" id="MF_02223"/>
    </source>
</evidence>
<dbReference type="HAMAP" id="MF_02223">
    <property type="entry name" value="Pantoate_kinase"/>
    <property type="match status" value="1"/>
</dbReference>
<keyword evidence="1 3" id="KW-0808">Transferase</keyword>
<dbReference type="SUPFAM" id="SSF54211">
    <property type="entry name" value="Ribosomal protein S5 domain 2-like"/>
    <property type="match status" value="1"/>
</dbReference>
<name>A3MT50_PYRCJ</name>
<keyword evidence="1" id="KW-0547">Nucleotide-binding</keyword>
<dbReference type="OrthoDB" id="85822at2157"/>
<dbReference type="InterPro" id="IPR020568">
    <property type="entry name" value="Ribosomal_Su5_D2-typ_SF"/>
</dbReference>
<dbReference type="HOGENOM" id="CLU_081191_1_0_2"/>
<keyword evidence="1 3" id="KW-0418">Kinase</keyword>
<dbReference type="RefSeq" id="WP_011849074.1">
    <property type="nucleotide sequence ID" value="NC_009073.1"/>
</dbReference>
<dbReference type="InterPro" id="IPR012043">
    <property type="entry name" value="PoK"/>
</dbReference>
<evidence type="ECO:0000313" key="3">
    <source>
        <dbReference type="EMBL" id="ABO07817.1"/>
    </source>
</evidence>
<dbReference type="Proteomes" id="UP000001431">
    <property type="component" value="Chromosome"/>
</dbReference>
<dbReference type="GO" id="GO:0005524">
    <property type="term" value="F:ATP binding"/>
    <property type="evidence" value="ECO:0007669"/>
    <property type="project" value="UniProtKB-KW"/>
</dbReference>
<reference evidence="3" key="1">
    <citation type="submission" date="2007-02" db="EMBL/GenBank/DDBJ databases">
        <title>Complete sequence of Pyrobaculum calidifontis JCM 11548.</title>
        <authorList>
            <consortium name="US DOE Joint Genome Institute"/>
            <person name="Copeland A."/>
            <person name="Lucas S."/>
            <person name="Lapidus A."/>
            <person name="Barry K."/>
            <person name="Glavina del Rio T."/>
            <person name="Dalin E."/>
            <person name="Tice H."/>
            <person name="Pitluck S."/>
            <person name="Chain P."/>
            <person name="Malfatti S."/>
            <person name="Shin M."/>
            <person name="Vergez L."/>
            <person name="Schmutz J."/>
            <person name="Larimer F."/>
            <person name="Land M."/>
            <person name="Hauser L."/>
            <person name="Kyrpides N."/>
            <person name="Mikhailova N."/>
            <person name="Cozen A.E."/>
            <person name="Fitz-Gibbon S.T."/>
            <person name="House C.H."/>
            <person name="Saltikov C."/>
            <person name="Lowe T.M."/>
            <person name="Richardson P."/>
        </authorList>
    </citation>
    <scope>NUCLEOTIDE SEQUENCE [LARGE SCALE GENOMIC DNA]</scope>
    <source>
        <strain evidence="3">JCM 11548</strain>
    </source>
</reference>
<dbReference type="EMBL" id="CP000561">
    <property type="protein sequence ID" value="ABO07817.1"/>
    <property type="molecule type" value="Genomic_DNA"/>
</dbReference>
<comment type="pathway">
    <text evidence="1">Cofactor biosynthesis; coenzyme A biosynthesis.</text>
</comment>
<comment type="catalytic activity">
    <reaction evidence="1">
        <text>(R)-pantoate + ATP = (R)-4-phosphopantoate + ADP + H(+)</text>
        <dbReference type="Rhea" id="RHEA:28246"/>
        <dbReference type="ChEBI" id="CHEBI:15378"/>
        <dbReference type="ChEBI" id="CHEBI:15980"/>
        <dbReference type="ChEBI" id="CHEBI:30616"/>
        <dbReference type="ChEBI" id="CHEBI:61294"/>
        <dbReference type="ChEBI" id="CHEBI:456216"/>
        <dbReference type="EC" id="2.7.1.169"/>
    </reaction>
</comment>
<protein>
    <recommendedName>
        <fullName evidence="1">Pantoate kinase</fullName>
        <shortName evidence="1">PoK</shortName>
        <ecNumber evidence="1">2.7.1.169</ecNumber>
    </recommendedName>
</protein>
<accession>A3MT50</accession>
<dbReference type="GO" id="GO:0016301">
    <property type="term" value="F:kinase activity"/>
    <property type="evidence" value="ECO:0007669"/>
    <property type="project" value="UniProtKB-UniRule"/>
</dbReference>
<dbReference type="KEGG" id="pcl:Pcal_0382"/>
<dbReference type="GO" id="GO:0015937">
    <property type="term" value="P:coenzyme A biosynthetic process"/>
    <property type="evidence" value="ECO:0007669"/>
    <property type="project" value="UniProtKB-UniRule"/>
</dbReference>
<dbReference type="AlphaFoldDB" id="A3MT50"/>
<evidence type="ECO:0000259" key="2">
    <source>
        <dbReference type="Pfam" id="PF00288"/>
    </source>
</evidence>
<dbReference type="PIRSF" id="PIRSF016896">
    <property type="entry name" value="GHMP_arc_MJ0969"/>
    <property type="match status" value="1"/>
</dbReference>
<dbReference type="UniPathway" id="UPA00241"/>
<dbReference type="PANTHER" id="PTHR42282:SF1">
    <property type="entry name" value="PANTOATE KINASE"/>
    <property type="match status" value="1"/>
</dbReference>
<proteinExistence type="inferred from homology"/>